<comment type="similarity">
    <text evidence="2">Belongs to the REXO4 family.</text>
</comment>
<dbReference type="SMART" id="SM00479">
    <property type="entry name" value="EXOIII"/>
    <property type="match status" value="1"/>
</dbReference>
<dbReference type="GO" id="GO:0008408">
    <property type="term" value="F:3'-5' exonuclease activity"/>
    <property type="evidence" value="ECO:0007669"/>
    <property type="project" value="InterPro"/>
</dbReference>
<evidence type="ECO:0000256" key="10">
    <source>
        <dbReference type="SAM" id="MobiDB-lite"/>
    </source>
</evidence>
<evidence type="ECO:0000259" key="11">
    <source>
        <dbReference type="SMART" id="SM00479"/>
    </source>
</evidence>
<dbReference type="CDD" id="cd06144">
    <property type="entry name" value="REX4_like"/>
    <property type="match status" value="1"/>
</dbReference>
<feature type="domain" description="Exonuclease" evidence="11">
    <location>
        <begin position="260"/>
        <end position="420"/>
    </location>
</feature>
<dbReference type="AlphaFoldDB" id="A0AA88XLT4"/>
<keyword evidence="6" id="KW-0378">Hydrolase</keyword>
<dbReference type="InterPro" id="IPR036397">
    <property type="entry name" value="RNaseH_sf"/>
</dbReference>
<keyword evidence="8" id="KW-0539">Nucleus</keyword>
<evidence type="ECO:0000256" key="2">
    <source>
        <dbReference type="ARBA" id="ARBA00010489"/>
    </source>
</evidence>
<dbReference type="GO" id="GO:0006364">
    <property type="term" value="P:rRNA processing"/>
    <property type="evidence" value="ECO:0007669"/>
    <property type="project" value="UniProtKB-KW"/>
</dbReference>
<dbReference type="PANTHER" id="PTHR12801:SF45">
    <property type="entry name" value="RNA EXONUCLEASE 4"/>
    <property type="match status" value="1"/>
</dbReference>
<dbReference type="GO" id="GO:0005634">
    <property type="term" value="C:nucleus"/>
    <property type="evidence" value="ECO:0007669"/>
    <property type="project" value="UniProtKB-SubCell"/>
</dbReference>
<keyword evidence="7" id="KW-0269">Exonuclease</keyword>
<accession>A0AA88XLT4</accession>
<evidence type="ECO:0000256" key="4">
    <source>
        <dbReference type="ARBA" id="ARBA00022552"/>
    </source>
</evidence>
<feature type="region of interest" description="Disordered" evidence="10">
    <location>
        <begin position="425"/>
        <end position="454"/>
    </location>
</feature>
<dbReference type="Gene3D" id="3.30.420.10">
    <property type="entry name" value="Ribonuclease H-like superfamily/Ribonuclease H"/>
    <property type="match status" value="1"/>
</dbReference>
<organism evidence="12 13">
    <name type="scientific">Pinctada imbricata</name>
    <name type="common">Atlantic pearl-oyster</name>
    <name type="synonym">Pinctada martensii</name>
    <dbReference type="NCBI Taxonomy" id="66713"/>
    <lineage>
        <taxon>Eukaryota</taxon>
        <taxon>Metazoa</taxon>
        <taxon>Spiralia</taxon>
        <taxon>Lophotrochozoa</taxon>
        <taxon>Mollusca</taxon>
        <taxon>Bivalvia</taxon>
        <taxon>Autobranchia</taxon>
        <taxon>Pteriomorphia</taxon>
        <taxon>Pterioida</taxon>
        <taxon>Pterioidea</taxon>
        <taxon>Pteriidae</taxon>
        <taxon>Pinctada</taxon>
    </lineage>
</organism>
<keyword evidence="5" id="KW-0540">Nuclease</keyword>
<dbReference type="SUPFAM" id="SSF53098">
    <property type="entry name" value="Ribonuclease H-like"/>
    <property type="match status" value="1"/>
</dbReference>
<dbReference type="GO" id="GO:0003676">
    <property type="term" value="F:nucleic acid binding"/>
    <property type="evidence" value="ECO:0007669"/>
    <property type="project" value="InterPro"/>
</dbReference>
<name>A0AA88XLT4_PINIB</name>
<evidence type="ECO:0000256" key="6">
    <source>
        <dbReference type="ARBA" id="ARBA00022801"/>
    </source>
</evidence>
<dbReference type="InterPro" id="IPR012337">
    <property type="entry name" value="RNaseH-like_sf"/>
</dbReference>
<evidence type="ECO:0000256" key="9">
    <source>
        <dbReference type="ARBA" id="ARBA00025599"/>
    </source>
</evidence>
<evidence type="ECO:0000256" key="8">
    <source>
        <dbReference type="ARBA" id="ARBA00023242"/>
    </source>
</evidence>
<dbReference type="FunFam" id="3.30.420.10:FF:000007">
    <property type="entry name" value="Interferon-stimulated exonuclease gene 20"/>
    <property type="match status" value="1"/>
</dbReference>
<dbReference type="InterPro" id="IPR047021">
    <property type="entry name" value="REXO1/3/4-like"/>
</dbReference>
<sequence length="454" mass="51559">MPGIPELVAFDRSELSKAEVKHVMREMRRQLTNKTISMKRGYMDIYLPNVHCKTRNDDVQHKTSRDGAAENSAIDCLWQGESIVIRCSDFNGEKSLKVSDVKSGERRMSSLYGDSSCTCRDIDISVTAEKGCDKCSRSSNTETLDAETEKEKASSRKREADKEEIDCSIAKKQRVGKYKEECDSKINSMETSLFSSMSNISNVLLKKFRRQSDDENVSQLNDESKHNFLKLGNAAISNEDRNSMEACGEKKECTLPHVSQYVALDCEFVGVGPKGRISHLGRCSIVNYDGDVIYNEYCKPEVKVTDHRTRHSGIKPFMLKRGKPLHVIQEEVNSIIKDKILIGHAVFNDIRVLGITHPKTHIRDTSSYKTLTMMSGTTCGLKHLTKELLGRTIQRRSHCSIEDARATLDLFKLVREEWETKLQGRNPLSNMEDDKSFLNDEFWEDSESSDESQK</sequence>
<dbReference type="InterPro" id="IPR013520">
    <property type="entry name" value="Ribonucl_H"/>
</dbReference>
<evidence type="ECO:0000313" key="12">
    <source>
        <dbReference type="EMBL" id="KAK3083470.1"/>
    </source>
</evidence>
<dbReference type="InterPro" id="IPR037431">
    <property type="entry name" value="REX4_DEDDh_dom"/>
</dbReference>
<proteinExistence type="inferred from homology"/>
<gene>
    <name evidence="12" type="ORF">FSP39_023482</name>
</gene>
<feature type="compositionally biased region" description="Acidic residues" evidence="10">
    <location>
        <begin position="441"/>
        <end position="454"/>
    </location>
</feature>
<comment type="function">
    <text evidence="9">Exoribonuclease involved in ribosome biosynthesis. Involved in the processing of ITS1, the internal transcribed spacer localized between the 18S and 5.8S rRNAs.</text>
</comment>
<evidence type="ECO:0000256" key="1">
    <source>
        <dbReference type="ARBA" id="ARBA00004123"/>
    </source>
</evidence>
<dbReference type="Proteomes" id="UP001186944">
    <property type="component" value="Unassembled WGS sequence"/>
</dbReference>
<dbReference type="Pfam" id="PF00929">
    <property type="entry name" value="RNase_T"/>
    <property type="match status" value="1"/>
</dbReference>
<evidence type="ECO:0000256" key="5">
    <source>
        <dbReference type="ARBA" id="ARBA00022722"/>
    </source>
</evidence>
<keyword evidence="13" id="KW-1185">Reference proteome</keyword>
<dbReference type="PANTHER" id="PTHR12801">
    <property type="entry name" value="RNA EXONUCLEASE REXO1 / RECO3 FAMILY MEMBER-RELATED"/>
    <property type="match status" value="1"/>
</dbReference>
<evidence type="ECO:0000256" key="7">
    <source>
        <dbReference type="ARBA" id="ARBA00022839"/>
    </source>
</evidence>
<comment type="caution">
    <text evidence="12">The sequence shown here is derived from an EMBL/GenBank/DDBJ whole genome shotgun (WGS) entry which is preliminary data.</text>
</comment>
<dbReference type="EMBL" id="VSWD01000014">
    <property type="protein sequence ID" value="KAK3083470.1"/>
    <property type="molecule type" value="Genomic_DNA"/>
</dbReference>
<reference evidence="12" key="1">
    <citation type="submission" date="2019-08" db="EMBL/GenBank/DDBJ databases">
        <title>The improved chromosome-level genome for the pearl oyster Pinctada fucata martensii using PacBio sequencing and Hi-C.</title>
        <authorList>
            <person name="Zheng Z."/>
        </authorList>
    </citation>
    <scope>NUCLEOTIDE SEQUENCE</scope>
    <source>
        <strain evidence="12">ZZ-2019</strain>
        <tissue evidence="12">Adductor muscle</tissue>
    </source>
</reference>
<evidence type="ECO:0000256" key="3">
    <source>
        <dbReference type="ARBA" id="ARBA00016937"/>
    </source>
</evidence>
<comment type="subcellular location">
    <subcellularLocation>
        <location evidence="1">Nucleus</location>
    </subcellularLocation>
</comment>
<keyword evidence="4" id="KW-0698">rRNA processing</keyword>
<evidence type="ECO:0000313" key="13">
    <source>
        <dbReference type="Proteomes" id="UP001186944"/>
    </source>
</evidence>
<protein>
    <recommendedName>
        <fullName evidence="3">RNA exonuclease 4</fullName>
    </recommendedName>
</protein>